<gene>
    <name evidence="2" type="ORF">LKD71_04320</name>
</gene>
<dbReference type="SUPFAM" id="SSF55729">
    <property type="entry name" value="Acyl-CoA N-acyltransferases (Nat)"/>
    <property type="match status" value="1"/>
</dbReference>
<dbReference type="GO" id="GO:0016747">
    <property type="term" value="F:acyltransferase activity, transferring groups other than amino-acyl groups"/>
    <property type="evidence" value="ECO:0007669"/>
    <property type="project" value="InterPro"/>
</dbReference>
<evidence type="ECO:0000313" key="3">
    <source>
        <dbReference type="Proteomes" id="UP001197875"/>
    </source>
</evidence>
<dbReference type="InterPro" id="IPR016181">
    <property type="entry name" value="Acyl_CoA_acyltransferase"/>
</dbReference>
<keyword evidence="3" id="KW-1185">Reference proteome</keyword>
<dbReference type="RefSeq" id="WP_227614498.1">
    <property type="nucleotide sequence ID" value="NZ_JAJEPR010000005.1"/>
</dbReference>
<proteinExistence type="predicted"/>
<comment type="caution">
    <text evidence="2">The sequence shown here is derived from an EMBL/GenBank/DDBJ whole genome shotgun (WGS) entry which is preliminary data.</text>
</comment>
<dbReference type="Proteomes" id="UP001197875">
    <property type="component" value="Unassembled WGS sequence"/>
</dbReference>
<evidence type="ECO:0000259" key="1">
    <source>
        <dbReference type="PROSITE" id="PS51186"/>
    </source>
</evidence>
<dbReference type="AlphaFoldDB" id="A0AAE3DRE4"/>
<organism evidence="2 3">
    <name type="scientific">Fusicatenibacter faecihominis</name>
    <dbReference type="NCBI Taxonomy" id="2881276"/>
    <lineage>
        <taxon>Bacteria</taxon>
        <taxon>Bacillati</taxon>
        <taxon>Bacillota</taxon>
        <taxon>Clostridia</taxon>
        <taxon>Lachnospirales</taxon>
        <taxon>Lachnospiraceae</taxon>
        <taxon>Fusicatenibacter</taxon>
    </lineage>
</organism>
<name>A0AAE3DRE4_9FIRM</name>
<dbReference type="EMBL" id="JAJEPR010000005">
    <property type="protein sequence ID" value="MCC2189053.1"/>
    <property type="molecule type" value="Genomic_DNA"/>
</dbReference>
<feature type="domain" description="N-acetyltransferase" evidence="1">
    <location>
        <begin position="158"/>
        <end position="282"/>
    </location>
</feature>
<sequence>MLIKATPEDIKKYGEFAYSVALNPKKSCYPTYADGIKTKTDFFKAAERAIAKETYELLLFGIDGKVEGWISYYWIPEDRYLQLYEFNINRGTKQALAELLKTIETKFAGYTAYFGFPGDNQEAIHFLSEHGFQCIEQDWNHSFFFDGYTAKEHDDCIEKIFRYNFDKFRRVYHEDPDTYWNADRIFETIDDWTIFVYNQADQPIAAVFLTGKDGYYEIYGSEFADEVFNESVFRELLTASLSECKCLDAKYMTYFCAEDEKSVLGELGFQCVGQYVLYIKEL</sequence>
<protein>
    <recommendedName>
        <fullName evidence="1">N-acetyltransferase domain-containing protein</fullName>
    </recommendedName>
</protein>
<accession>A0AAE3DRE4</accession>
<dbReference type="PROSITE" id="PS51186">
    <property type="entry name" value="GNAT"/>
    <property type="match status" value="1"/>
</dbReference>
<evidence type="ECO:0000313" key="2">
    <source>
        <dbReference type="EMBL" id="MCC2189053.1"/>
    </source>
</evidence>
<dbReference type="InterPro" id="IPR000182">
    <property type="entry name" value="GNAT_dom"/>
</dbReference>
<reference evidence="2 3" key="1">
    <citation type="submission" date="2021-10" db="EMBL/GenBank/DDBJ databases">
        <title>Anaerobic single-cell dispensing facilitates the cultivation of human gut bacteria.</title>
        <authorList>
            <person name="Afrizal A."/>
        </authorList>
    </citation>
    <scope>NUCLEOTIDE SEQUENCE [LARGE SCALE GENOMIC DNA]</scope>
    <source>
        <strain evidence="2 3">CLA-AA-H277</strain>
    </source>
</reference>